<keyword evidence="1" id="KW-1133">Transmembrane helix</keyword>
<reference evidence="4" key="1">
    <citation type="submission" date="2016-11" db="EMBL/GenBank/DDBJ databases">
        <authorList>
            <person name="Varghese N."/>
            <person name="Submissions S."/>
        </authorList>
    </citation>
    <scope>NUCLEOTIDE SEQUENCE [LARGE SCALE GENOMIC DNA]</scope>
    <source>
        <strain evidence="4">DSM 19859</strain>
    </source>
</reference>
<evidence type="ECO:0000313" key="2">
    <source>
        <dbReference type="EMBL" id="RXG30957.1"/>
    </source>
</evidence>
<dbReference type="OrthoDB" id="1449687at2"/>
<evidence type="ECO:0000313" key="5">
    <source>
        <dbReference type="Proteomes" id="UP000290037"/>
    </source>
</evidence>
<accession>A0A1M5VL07</accession>
<dbReference type="Proteomes" id="UP000290037">
    <property type="component" value="Unassembled WGS sequence"/>
</dbReference>
<keyword evidence="5" id="KW-1185">Reference proteome</keyword>
<evidence type="ECO:0000256" key="1">
    <source>
        <dbReference type="SAM" id="Phobius"/>
    </source>
</evidence>
<dbReference type="RefSeq" id="WP_072980674.1">
    <property type="nucleotide sequence ID" value="NZ_FQXT01000002.1"/>
</dbReference>
<keyword evidence="1" id="KW-0472">Membrane</keyword>
<feature type="transmembrane region" description="Helical" evidence="1">
    <location>
        <begin position="6"/>
        <end position="28"/>
    </location>
</feature>
<gene>
    <name evidence="2" type="ORF">DSM01_92</name>
    <name evidence="3" type="ORF">SAMN04487999_0799</name>
</gene>
<evidence type="ECO:0000313" key="4">
    <source>
        <dbReference type="Proteomes" id="UP000184240"/>
    </source>
</evidence>
<dbReference type="Proteomes" id="UP000184240">
    <property type="component" value="Unassembled WGS sequence"/>
</dbReference>
<reference evidence="3" key="2">
    <citation type="submission" date="2016-11" db="EMBL/GenBank/DDBJ databases">
        <authorList>
            <person name="Jaros S."/>
            <person name="Januszkiewicz K."/>
            <person name="Wedrychowicz H."/>
        </authorList>
    </citation>
    <scope>NUCLEOTIDE SEQUENCE [LARGE SCALE GENOMIC DNA]</scope>
    <source>
        <strain evidence="3">DSM 19859</strain>
    </source>
</reference>
<name>A0A1M5VL07_9FLAO</name>
<protein>
    <submittedName>
        <fullName evidence="3">Uncharacterized protein</fullName>
    </submittedName>
</protein>
<dbReference type="EMBL" id="QOVN01000001">
    <property type="protein sequence ID" value="RXG30957.1"/>
    <property type="molecule type" value="Genomic_DNA"/>
</dbReference>
<feature type="transmembrane region" description="Helical" evidence="1">
    <location>
        <begin position="94"/>
        <end position="117"/>
    </location>
</feature>
<dbReference type="AlphaFoldDB" id="A0A1M5VL07"/>
<organism evidence="3 4">
    <name type="scientific">Leeuwenhoekiella palythoae</name>
    <dbReference type="NCBI Taxonomy" id="573501"/>
    <lineage>
        <taxon>Bacteria</taxon>
        <taxon>Pseudomonadati</taxon>
        <taxon>Bacteroidota</taxon>
        <taxon>Flavobacteriia</taxon>
        <taxon>Flavobacteriales</taxon>
        <taxon>Flavobacteriaceae</taxon>
        <taxon>Leeuwenhoekiella</taxon>
    </lineage>
</organism>
<reference evidence="2 5" key="3">
    <citation type="submission" date="2018-07" db="EMBL/GenBank/DDBJ databases">
        <title>Leeuwenhoekiella genomics.</title>
        <authorList>
            <person name="Tahon G."/>
            <person name="Willems A."/>
        </authorList>
    </citation>
    <scope>NUCLEOTIDE SEQUENCE [LARGE SCALE GENOMIC DNA]</scope>
    <source>
        <strain evidence="2 5">LMG 24856</strain>
    </source>
</reference>
<evidence type="ECO:0000313" key="3">
    <source>
        <dbReference type="EMBL" id="SHH75907.1"/>
    </source>
</evidence>
<keyword evidence="1" id="KW-0812">Transmembrane</keyword>
<sequence length="120" mass="13795">MKQSLIIRLTIALIGFNCIAFGVNYFGISPKIQAVSERETFEIFLFTDREPGTKSSLSQVGGFLQDQDGFWPFESFYTKTSIGIDQYTGRFRGFFTGFLLSEFVFYNLIILALLLFLKLW</sequence>
<proteinExistence type="predicted"/>
<dbReference type="STRING" id="573501.SAMN04487999_0799"/>
<dbReference type="EMBL" id="FQXT01000002">
    <property type="protein sequence ID" value="SHH75907.1"/>
    <property type="molecule type" value="Genomic_DNA"/>
</dbReference>